<protein>
    <recommendedName>
        <fullName evidence="1">Rhodanese domain-containing protein</fullName>
    </recommendedName>
</protein>
<proteinExistence type="predicted"/>
<feature type="domain" description="Rhodanese" evidence="1">
    <location>
        <begin position="39"/>
        <end position="140"/>
    </location>
</feature>
<name>A0ABP1RFB8_9HEXA</name>
<dbReference type="SMART" id="SM00450">
    <property type="entry name" value="RHOD"/>
    <property type="match status" value="1"/>
</dbReference>
<dbReference type="InterPro" id="IPR036873">
    <property type="entry name" value="Rhodanese-like_dom_sf"/>
</dbReference>
<accession>A0ABP1RFB8</accession>
<keyword evidence="3" id="KW-1185">Reference proteome</keyword>
<evidence type="ECO:0000313" key="2">
    <source>
        <dbReference type="EMBL" id="CAL8126834.1"/>
    </source>
</evidence>
<dbReference type="EMBL" id="CAXLJM020000072">
    <property type="protein sequence ID" value="CAL8126834.1"/>
    <property type="molecule type" value="Genomic_DNA"/>
</dbReference>
<reference evidence="2 3" key="1">
    <citation type="submission" date="2024-08" db="EMBL/GenBank/DDBJ databases">
        <authorList>
            <person name="Cucini C."/>
            <person name="Frati F."/>
        </authorList>
    </citation>
    <scope>NUCLEOTIDE SEQUENCE [LARGE SCALE GENOMIC DNA]</scope>
</reference>
<dbReference type="PANTHER" id="PTHR44086:SF10">
    <property type="entry name" value="THIOSULFATE SULFURTRANSFERASE_RHODANESE-LIKE DOMAIN-CONTAINING PROTEIN 3"/>
    <property type="match status" value="1"/>
</dbReference>
<sequence>MFSRVSQFIPSLILRRTWSNVTQAMAKTLTYAEINQKLKTPAVLLLDVREKSELQTDGKIDSSKNIPVGEVSTALKMSDADFKEKYGFSKPKSSSDIVIHCKAGIRAANAAKVFIDSGYANVQVYPGILDWVENGGVLNK</sequence>
<organism evidence="2 3">
    <name type="scientific">Orchesella dallaii</name>
    <dbReference type="NCBI Taxonomy" id="48710"/>
    <lineage>
        <taxon>Eukaryota</taxon>
        <taxon>Metazoa</taxon>
        <taxon>Ecdysozoa</taxon>
        <taxon>Arthropoda</taxon>
        <taxon>Hexapoda</taxon>
        <taxon>Collembola</taxon>
        <taxon>Entomobryomorpha</taxon>
        <taxon>Entomobryoidea</taxon>
        <taxon>Orchesellidae</taxon>
        <taxon>Orchesellinae</taxon>
        <taxon>Orchesella</taxon>
    </lineage>
</organism>
<dbReference type="Pfam" id="PF00581">
    <property type="entry name" value="Rhodanese"/>
    <property type="match status" value="1"/>
</dbReference>
<evidence type="ECO:0000313" key="3">
    <source>
        <dbReference type="Proteomes" id="UP001642540"/>
    </source>
</evidence>
<dbReference type="PROSITE" id="PS50206">
    <property type="entry name" value="RHODANESE_3"/>
    <property type="match status" value="1"/>
</dbReference>
<gene>
    <name evidence="2" type="ORF">ODALV1_LOCUS21573</name>
</gene>
<dbReference type="SUPFAM" id="SSF52821">
    <property type="entry name" value="Rhodanese/Cell cycle control phosphatase"/>
    <property type="match status" value="1"/>
</dbReference>
<evidence type="ECO:0000259" key="1">
    <source>
        <dbReference type="PROSITE" id="PS50206"/>
    </source>
</evidence>
<dbReference type="PANTHER" id="PTHR44086">
    <property type="entry name" value="THIOSULFATE SULFURTRANSFERASE RDL2, MITOCHONDRIAL-RELATED"/>
    <property type="match status" value="1"/>
</dbReference>
<dbReference type="Gene3D" id="3.40.250.10">
    <property type="entry name" value="Rhodanese-like domain"/>
    <property type="match status" value="1"/>
</dbReference>
<dbReference type="Proteomes" id="UP001642540">
    <property type="component" value="Unassembled WGS sequence"/>
</dbReference>
<dbReference type="InterPro" id="IPR001763">
    <property type="entry name" value="Rhodanese-like_dom"/>
</dbReference>
<comment type="caution">
    <text evidence="2">The sequence shown here is derived from an EMBL/GenBank/DDBJ whole genome shotgun (WGS) entry which is preliminary data.</text>
</comment>